<evidence type="ECO:0000313" key="2">
    <source>
        <dbReference type="EMBL" id="NYR16505.1"/>
    </source>
</evidence>
<evidence type="ECO:0000256" key="1">
    <source>
        <dbReference type="SAM" id="Phobius"/>
    </source>
</evidence>
<feature type="transmembrane region" description="Helical" evidence="1">
    <location>
        <begin position="82"/>
        <end position="101"/>
    </location>
</feature>
<keyword evidence="3" id="KW-1185">Reference proteome</keyword>
<dbReference type="GeneID" id="5055164"/>
<feature type="transmembrane region" description="Helical" evidence="1">
    <location>
        <begin position="54"/>
        <end position="76"/>
    </location>
</feature>
<name>A0A7L4PC06_9CREN</name>
<comment type="caution">
    <text evidence="2">The sequence shown here is derived from an EMBL/GenBank/DDBJ whole genome shotgun (WGS) entry which is preliminary data.</text>
</comment>
<gene>
    <name evidence="2" type="ORF">HC235_11320</name>
</gene>
<organism evidence="2 3">
    <name type="scientific">Pyrobaculum arsenaticum</name>
    <dbReference type="NCBI Taxonomy" id="121277"/>
    <lineage>
        <taxon>Archaea</taxon>
        <taxon>Thermoproteota</taxon>
        <taxon>Thermoprotei</taxon>
        <taxon>Thermoproteales</taxon>
        <taxon>Thermoproteaceae</taxon>
        <taxon>Pyrobaculum</taxon>
    </lineage>
</organism>
<dbReference type="AlphaFoldDB" id="A0A7L4PC06"/>
<evidence type="ECO:0000313" key="3">
    <source>
        <dbReference type="Proteomes" id="UP000554766"/>
    </source>
</evidence>
<protein>
    <submittedName>
        <fullName evidence="2">Uncharacterized protein</fullName>
    </submittedName>
</protein>
<keyword evidence="1" id="KW-0812">Transmembrane</keyword>
<dbReference type="Proteomes" id="UP000554766">
    <property type="component" value="Unassembled WGS sequence"/>
</dbReference>
<keyword evidence="1" id="KW-0472">Membrane</keyword>
<accession>A0A7L4PC06</accession>
<keyword evidence="1" id="KW-1133">Transmembrane helix</keyword>
<reference evidence="2 3" key="1">
    <citation type="journal article" date="2020" name="Nat. Commun.">
        <title>The structures of two archaeal type IV pili illuminate evolutionary relationships.</title>
        <authorList>
            <person name="Wang F."/>
            <person name="Baquero D.P."/>
            <person name="Su Z."/>
            <person name="Beltran L.C."/>
            <person name="Prangishvili D."/>
            <person name="Krupovic M."/>
            <person name="Egelman E.H."/>
        </authorList>
    </citation>
    <scope>NUCLEOTIDE SEQUENCE [LARGE SCALE GENOMIC DNA]</scope>
    <source>
        <strain evidence="2 3">2GA</strain>
    </source>
</reference>
<dbReference type="OMA" id="MHRTLAT"/>
<sequence length="103" mass="11436">MYRALATVALFKLFIALVIFFTSSTLDPVLLVSSLLVAISALIIRIVEEGEVAFVLVGLILFIDVIGLLLSLTSYILKTSVAYAFLVVWDVQTLLLFRRVLQM</sequence>
<dbReference type="EMBL" id="JAAVJF010000006">
    <property type="protein sequence ID" value="NYR16505.1"/>
    <property type="molecule type" value="Genomic_DNA"/>
</dbReference>
<dbReference type="RefSeq" id="WP_011901431.1">
    <property type="nucleotide sequence ID" value="NZ_JAAVJF010000006.1"/>
</dbReference>
<proteinExistence type="predicted"/>
<feature type="transmembrane region" description="Helical" evidence="1">
    <location>
        <begin position="30"/>
        <end position="47"/>
    </location>
</feature>